<evidence type="ECO:0000313" key="4">
    <source>
        <dbReference type="Proteomes" id="UP001589836"/>
    </source>
</evidence>
<accession>A0ABV6LIF3</accession>
<dbReference type="Pfam" id="PF14361">
    <property type="entry name" value="RsbRD_N"/>
    <property type="match status" value="1"/>
</dbReference>
<dbReference type="InterPro" id="IPR002645">
    <property type="entry name" value="STAS_dom"/>
</dbReference>
<organism evidence="3 4">
    <name type="scientific">Pontibacillus salicampi</name>
    <dbReference type="NCBI Taxonomy" id="1449801"/>
    <lineage>
        <taxon>Bacteria</taxon>
        <taxon>Bacillati</taxon>
        <taxon>Bacillota</taxon>
        <taxon>Bacilli</taxon>
        <taxon>Bacillales</taxon>
        <taxon>Bacillaceae</taxon>
        <taxon>Pontibacillus</taxon>
    </lineage>
</organism>
<keyword evidence="4" id="KW-1185">Reference proteome</keyword>
<dbReference type="Proteomes" id="UP001589836">
    <property type="component" value="Unassembled WGS sequence"/>
</dbReference>
<proteinExistence type="predicted"/>
<dbReference type="CDD" id="cd07041">
    <property type="entry name" value="STAS_RsbR_RsbS_like"/>
    <property type="match status" value="1"/>
</dbReference>
<feature type="domain" description="STAS" evidence="2">
    <location>
        <begin position="175"/>
        <end position="274"/>
    </location>
</feature>
<dbReference type="InterPro" id="IPR051932">
    <property type="entry name" value="Bact_StressResp_Reg"/>
</dbReference>
<name>A0ABV6LIF3_9BACI</name>
<dbReference type="InterPro" id="IPR025751">
    <property type="entry name" value="RsbRD_N_dom"/>
</dbReference>
<dbReference type="PANTHER" id="PTHR33745">
    <property type="entry name" value="RSBT ANTAGONIST PROTEIN RSBS-RELATED"/>
    <property type="match status" value="1"/>
</dbReference>
<dbReference type="EMBL" id="JBHLTP010000001">
    <property type="protein sequence ID" value="MFC0522089.1"/>
    <property type="molecule type" value="Genomic_DNA"/>
</dbReference>
<reference evidence="3 4" key="1">
    <citation type="submission" date="2024-09" db="EMBL/GenBank/DDBJ databases">
        <authorList>
            <person name="Sun Q."/>
            <person name="Mori K."/>
        </authorList>
    </citation>
    <scope>NUCLEOTIDE SEQUENCE [LARGE SCALE GENOMIC DNA]</scope>
    <source>
        <strain evidence="3 4">NCAIM B.02529</strain>
    </source>
</reference>
<evidence type="ECO:0000313" key="3">
    <source>
        <dbReference type="EMBL" id="MFC0522089.1"/>
    </source>
</evidence>
<dbReference type="PROSITE" id="PS50801">
    <property type="entry name" value="STAS"/>
    <property type="match status" value="1"/>
</dbReference>
<dbReference type="InterPro" id="IPR036513">
    <property type="entry name" value="STAS_dom_sf"/>
</dbReference>
<dbReference type="Gene3D" id="3.30.750.24">
    <property type="entry name" value="STAS domain"/>
    <property type="match status" value="1"/>
</dbReference>
<dbReference type="Pfam" id="PF01740">
    <property type="entry name" value="STAS"/>
    <property type="match status" value="1"/>
</dbReference>
<protein>
    <submittedName>
        <fullName evidence="3">STAS domain-containing protein</fullName>
    </submittedName>
</protein>
<evidence type="ECO:0000256" key="1">
    <source>
        <dbReference type="ARBA" id="ARBA00022553"/>
    </source>
</evidence>
<dbReference type="SUPFAM" id="SSF52091">
    <property type="entry name" value="SpoIIaa-like"/>
    <property type="match status" value="1"/>
</dbReference>
<evidence type="ECO:0000259" key="2">
    <source>
        <dbReference type="PROSITE" id="PS50801"/>
    </source>
</evidence>
<keyword evidence="1" id="KW-0597">Phosphoprotein</keyword>
<gene>
    <name evidence="3" type="ORF">ACFFGV_00605</name>
</gene>
<dbReference type="Gene3D" id="1.10.490.70">
    <property type="entry name" value="Histidine kinase N-terminal domain"/>
    <property type="match status" value="1"/>
</dbReference>
<dbReference type="RefSeq" id="WP_377344578.1">
    <property type="nucleotide sequence ID" value="NZ_JBHLTP010000001.1"/>
</dbReference>
<dbReference type="PANTHER" id="PTHR33745:SF3">
    <property type="entry name" value="RSBT CO-ANTAGONIST PROTEIN RSBRC"/>
    <property type="match status" value="1"/>
</dbReference>
<sequence>MTDAKQLSQYLYEQAPYITQEWLDMRKKGINSIYAADAGDHLERQLREHNEKLIHAIINYFLYDEQTAHQELKDWAKYVSELRVNGQVPIHESLEQFRLFRGILWDKVKGFLVAQGLDLDTALLYGQKINDAYDFMILHFVKHYDETYSSQMQAQQNLINELSSPVIPITTKEAILPLIGDLDSNRTHYIQKNTLELCSKEHYETLYLDMSGVHTIDTVVAQHLFQLIQSLELLGIQSVICGMKPKVAQVSIQLGIDFSKIPVKSTLSHALADLSYKQQEEG</sequence>
<comment type="caution">
    <text evidence="3">The sequence shown here is derived from an EMBL/GenBank/DDBJ whole genome shotgun (WGS) entry which is preliminary data.</text>
</comment>